<dbReference type="Gene3D" id="1.10.10.10">
    <property type="entry name" value="Winged helix-like DNA-binding domain superfamily/Winged helix DNA-binding domain"/>
    <property type="match status" value="1"/>
</dbReference>
<dbReference type="InterPro" id="IPR051011">
    <property type="entry name" value="Metal_resp_trans_reg"/>
</dbReference>
<dbReference type="AlphaFoldDB" id="A0A506UFG6"/>
<keyword evidence="2" id="KW-0238">DNA-binding</keyword>
<dbReference type="Pfam" id="PF01022">
    <property type="entry name" value="HTH_5"/>
    <property type="match status" value="1"/>
</dbReference>
<dbReference type="EMBL" id="VHLG01000002">
    <property type="protein sequence ID" value="TPW32296.1"/>
    <property type="molecule type" value="Genomic_DNA"/>
</dbReference>
<dbReference type="InterPro" id="IPR036388">
    <property type="entry name" value="WH-like_DNA-bd_sf"/>
</dbReference>
<evidence type="ECO:0000259" key="4">
    <source>
        <dbReference type="PROSITE" id="PS50987"/>
    </source>
</evidence>
<dbReference type="InterPro" id="IPR011991">
    <property type="entry name" value="ArsR-like_HTH"/>
</dbReference>
<dbReference type="SMART" id="SM00418">
    <property type="entry name" value="HTH_ARSR"/>
    <property type="match status" value="1"/>
</dbReference>
<dbReference type="PANTHER" id="PTHR43132:SF2">
    <property type="entry name" value="ARSENICAL RESISTANCE OPERON REPRESSOR ARSR-RELATED"/>
    <property type="match status" value="1"/>
</dbReference>
<dbReference type="SUPFAM" id="SSF46785">
    <property type="entry name" value="Winged helix' DNA-binding domain"/>
    <property type="match status" value="1"/>
</dbReference>
<keyword evidence="3" id="KW-0804">Transcription</keyword>
<reference evidence="5 6" key="1">
    <citation type="submission" date="2019-06" db="EMBL/GenBank/DDBJ databases">
        <authorList>
            <person name="Li M."/>
        </authorList>
    </citation>
    <scope>NUCLEOTIDE SEQUENCE [LARGE SCALE GENOMIC DNA]</scope>
    <source>
        <strain evidence="5 6">BGMRC2036</strain>
    </source>
</reference>
<dbReference type="OrthoDB" id="194599at2"/>
<dbReference type="InterPro" id="IPR001845">
    <property type="entry name" value="HTH_ArsR_DNA-bd_dom"/>
</dbReference>
<organism evidence="5 6">
    <name type="scientific">Martelella alba</name>
    <dbReference type="NCBI Taxonomy" id="2590451"/>
    <lineage>
        <taxon>Bacteria</taxon>
        <taxon>Pseudomonadati</taxon>
        <taxon>Pseudomonadota</taxon>
        <taxon>Alphaproteobacteria</taxon>
        <taxon>Hyphomicrobiales</taxon>
        <taxon>Aurantimonadaceae</taxon>
        <taxon>Martelella</taxon>
    </lineage>
</organism>
<dbReference type="GO" id="GO:0003700">
    <property type="term" value="F:DNA-binding transcription factor activity"/>
    <property type="evidence" value="ECO:0007669"/>
    <property type="project" value="InterPro"/>
</dbReference>
<evidence type="ECO:0000256" key="2">
    <source>
        <dbReference type="ARBA" id="ARBA00023125"/>
    </source>
</evidence>
<feature type="domain" description="HTH arsR-type" evidence="4">
    <location>
        <begin position="9"/>
        <end position="101"/>
    </location>
</feature>
<evidence type="ECO:0000256" key="1">
    <source>
        <dbReference type="ARBA" id="ARBA00023015"/>
    </source>
</evidence>
<dbReference type="PROSITE" id="PS50987">
    <property type="entry name" value="HTH_ARSR_2"/>
    <property type="match status" value="1"/>
</dbReference>
<protein>
    <submittedName>
        <fullName evidence="5">Winged helix-turn-helix transcriptional regulator</fullName>
    </submittedName>
</protein>
<dbReference type="RefSeq" id="WP_141147807.1">
    <property type="nucleotide sequence ID" value="NZ_VHLG01000002.1"/>
</dbReference>
<accession>A0A506UFG6</accession>
<dbReference type="Proteomes" id="UP000318801">
    <property type="component" value="Unassembled WGS sequence"/>
</dbReference>
<evidence type="ECO:0000313" key="6">
    <source>
        <dbReference type="Proteomes" id="UP000318801"/>
    </source>
</evidence>
<dbReference type="PANTHER" id="PTHR43132">
    <property type="entry name" value="ARSENICAL RESISTANCE OPERON REPRESSOR ARSR-RELATED"/>
    <property type="match status" value="1"/>
</dbReference>
<comment type="caution">
    <text evidence="5">The sequence shown here is derived from an EMBL/GenBank/DDBJ whole genome shotgun (WGS) entry which is preliminary data.</text>
</comment>
<dbReference type="PRINTS" id="PR00778">
    <property type="entry name" value="HTHARSR"/>
</dbReference>
<evidence type="ECO:0000313" key="5">
    <source>
        <dbReference type="EMBL" id="TPW32296.1"/>
    </source>
</evidence>
<dbReference type="CDD" id="cd00090">
    <property type="entry name" value="HTH_ARSR"/>
    <property type="match status" value="1"/>
</dbReference>
<dbReference type="NCBIfam" id="NF033788">
    <property type="entry name" value="HTH_metalloreg"/>
    <property type="match status" value="1"/>
</dbReference>
<gene>
    <name evidence="5" type="ORF">FJU08_04615</name>
</gene>
<sequence length="114" mass="12802">MKIKSEDMLDAANEACELLKALGNRHRLLILCQLIDGERSVGQLADFLGIRDSTVSQHLALLRRDKLISGRRDGQTIWYRIDSEPARDIVTALYKTFCATDFTCVNDDLSSATE</sequence>
<proteinExistence type="predicted"/>
<name>A0A506UFG6_9HYPH</name>
<evidence type="ECO:0000256" key="3">
    <source>
        <dbReference type="ARBA" id="ARBA00023163"/>
    </source>
</evidence>
<keyword evidence="6" id="KW-1185">Reference proteome</keyword>
<dbReference type="GO" id="GO:0003677">
    <property type="term" value="F:DNA binding"/>
    <property type="evidence" value="ECO:0007669"/>
    <property type="project" value="UniProtKB-KW"/>
</dbReference>
<keyword evidence="1" id="KW-0805">Transcription regulation</keyword>
<dbReference type="InterPro" id="IPR036390">
    <property type="entry name" value="WH_DNA-bd_sf"/>
</dbReference>